<protein>
    <submittedName>
        <fullName evidence="1">Uncharacterized protein</fullName>
    </submittedName>
</protein>
<gene>
    <name evidence="1" type="ORF">ALC57_04402</name>
</gene>
<name>A0A151JCB1_9HYME</name>
<dbReference type="AlphaFoldDB" id="A0A151JCB1"/>
<evidence type="ECO:0000313" key="2">
    <source>
        <dbReference type="Proteomes" id="UP000078492"/>
    </source>
</evidence>
<dbReference type="Proteomes" id="UP000078492">
    <property type="component" value="Unassembled WGS sequence"/>
</dbReference>
<dbReference type="EMBL" id="KQ979056">
    <property type="protein sequence ID" value="KYN23182.1"/>
    <property type="molecule type" value="Genomic_DNA"/>
</dbReference>
<sequence length="316" mass="36536">MYLALHHPPDILDLSAEQLQYISKVVLLRVYGDYIDYVWNKLPGHLKVDSEVRTYRRCDEHYNKPWQRTHIDGTAPKIKNCSEYLSDSDYELGLMIFETYHTIPNVNESNNQFYFDKDDAEITISEGSYEVRDINKFLKRAILHSRRDALETVHNYNSDYNTDDDADGEGAEYPITIRANYNTMRCEIRCAYKINFGKLNSIGSLLGFSSKRILRPQKWHESDVSINIMNVNVIRVECNVTAGAYSNGKGAHTIHEFSPSVPPGYKISERPAQIIYLPITARSIPDLTIRVVDQNGRLLDFRGEEITVRLHVRQRQ</sequence>
<evidence type="ECO:0000313" key="1">
    <source>
        <dbReference type="EMBL" id="KYN23182.1"/>
    </source>
</evidence>
<reference evidence="1 2" key="1">
    <citation type="submission" date="2015-09" db="EMBL/GenBank/DDBJ databases">
        <title>Trachymyrmex cornetzi WGS genome.</title>
        <authorList>
            <person name="Nygaard S."/>
            <person name="Hu H."/>
            <person name="Boomsma J."/>
            <person name="Zhang G."/>
        </authorList>
    </citation>
    <scope>NUCLEOTIDE SEQUENCE [LARGE SCALE GENOMIC DNA]</scope>
    <source>
        <strain evidence="1">Tcor2-1</strain>
        <tissue evidence="1">Whole body</tissue>
    </source>
</reference>
<accession>A0A151JCB1</accession>
<proteinExistence type="predicted"/>
<keyword evidence="2" id="KW-1185">Reference proteome</keyword>
<organism evidence="1 2">
    <name type="scientific">Trachymyrmex cornetzi</name>
    <dbReference type="NCBI Taxonomy" id="471704"/>
    <lineage>
        <taxon>Eukaryota</taxon>
        <taxon>Metazoa</taxon>
        <taxon>Ecdysozoa</taxon>
        <taxon>Arthropoda</taxon>
        <taxon>Hexapoda</taxon>
        <taxon>Insecta</taxon>
        <taxon>Pterygota</taxon>
        <taxon>Neoptera</taxon>
        <taxon>Endopterygota</taxon>
        <taxon>Hymenoptera</taxon>
        <taxon>Apocrita</taxon>
        <taxon>Aculeata</taxon>
        <taxon>Formicoidea</taxon>
        <taxon>Formicidae</taxon>
        <taxon>Myrmicinae</taxon>
        <taxon>Trachymyrmex</taxon>
    </lineage>
</organism>